<accession>A0A3N0GZL0</accession>
<feature type="transmembrane region" description="Helical" evidence="2">
    <location>
        <begin position="34"/>
        <end position="58"/>
    </location>
</feature>
<dbReference type="Proteomes" id="UP000279994">
    <property type="component" value="Unassembled WGS sequence"/>
</dbReference>
<protein>
    <submittedName>
        <fullName evidence="3">Uncharacterized protein</fullName>
    </submittedName>
</protein>
<comment type="caution">
    <text evidence="3">The sequence shown here is derived from an EMBL/GenBank/DDBJ whole genome shotgun (WGS) entry which is preliminary data.</text>
</comment>
<dbReference type="RefSeq" id="WP_123221160.1">
    <property type="nucleotide sequence ID" value="NZ_RJSF01000003.1"/>
</dbReference>
<dbReference type="OrthoDB" id="3788312at2"/>
<reference evidence="3 4" key="1">
    <citation type="submission" date="2018-11" db="EMBL/GenBank/DDBJ databases">
        <authorList>
            <person name="Li F."/>
        </authorList>
    </citation>
    <scope>NUCLEOTIDE SEQUENCE [LARGE SCALE GENOMIC DNA]</scope>
    <source>
        <strain evidence="3 4">Gsoil 818</strain>
    </source>
</reference>
<evidence type="ECO:0000313" key="3">
    <source>
        <dbReference type="EMBL" id="RNM17542.1"/>
    </source>
</evidence>
<keyword evidence="2" id="KW-0472">Membrane</keyword>
<keyword evidence="2" id="KW-1133">Transmembrane helix</keyword>
<proteinExistence type="predicted"/>
<feature type="region of interest" description="Disordered" evidence="1">
    <location>
        <begin position="155"/>
        <end position="184"/>
    </location>
</feature>
<sequence>MELIGGWVLPAAWAGLGLTIVVCALLASRSSAALTAGIAAVSVLWVVAGAGANLAMLLDGTTYTGFADGSAIPFVRDTWESLVVPHHHLFIGLLIAGEALAGVLVLVPGRLREGALVALVCFNATLVVFGWAFAIWAVPLVVALVLLLRAQRAEDPPLRSPRRRPSAGASSARHRSPRSRVPSP</sequence>
<dbReference type="EMBL" id="RJSF01000003">
    <property type="protein sequence ID" value="RNM17542.1"/>
    <property type="molecule type" value="Genomic_DNA"/>
</dbReference>
<dbReference type="AlphaFoldDB" id="A0A3N0GZL0"/>
<feature type="transmembrane region" description="Helical" evidence="2">
    <location>
        <begin position="6"/>
        <end position="27"/>
    </location>
</feature>
<evidence type="ECO:0000313" key="4">
    <source>
        <dbReference type="Proteomes" id="UP000279994"/>
    </source>
</evidence>
<feature type="transmembrane region" description="Helical" evidence="2">
    <location>
        <begin position="89"/>
        <end position="108"/>
    </location>
</feature>
<evidence type="ECO:0000256" key="1">
    <source>
        <dbReference type="SAM" id="MobiDB-lite"/>
    </source>
</evidence>
<evidence type="ECO:0000256" key="2">
    <source>
        <dbReference type="SAM" id="Phobius"/>
    </source>
</evidence>
<feature type="transmembrane region" description="Helical" evidence="2">
    <location>
        <begin position="115"/>
        <end position="148"/>
    </location>
</feature>
<keyword evidence="4" id="KW-1185">Reference proteome</keyword>
<gene>
    <name evidence="3" type="ORF">EFL26_01830</name>
</gene>
<organism evidence="3 4">
    <name type="scientific">Nocardioides pocheonensis</name>
    <dbReference type="NCBI Taxonomy" id="661485"/>
    <lineage>
        <taxon>Bacteria</taxon>
        <taxon>Bacillati</taxon>
        <taxon>Actinomycetota</taxon>
        <taxon>Actinomycetes</taxon>
        <taxon>Propionibacteriales</taxon>
        <taxon>Nocardioidaceae</taxon>
        <taxon>Nocardioides</taxon>
    </lineage>
</organism>
<name>A0A3N0GZL0_9ACTN</name>
<keyword evidence="2" id="KW-0812">Transmembrane</keyword>